<dbReference type="EMBL" id="JAPFQI010000007">
    <property type="protein sequence ID" value="MCW8086207.1"/>
    <property type="molecule type" value="Genomic_DNA"/>
</dbReference>
<accession>A0ABT3NVP5</accession>
<feature type="domain" description="NADPH-dependent FMN reductase-like" evidence="1">
    <location>
        <begin position="1"/>
        <end position="149"/>
    </location>
</feature>
<name>A0ABT3NVP5_9PROT</name>
<dbReference type="InterPro" id="IPR029039">
    <property type="entry name" value="Flavoprotein-like_sf"/>
</dbReference>
<dbReference type="Gene3D" id="3.40.50.360">
    <property type="match status" value="1"/>
</dbReference>
<dbReference type="RefSeq" id="WP_301590197.1">
    <property type="nucleotide sequence ID" value="NZ_JAPFQI010000007.1"/>
</dbReference>
<dbReference type="SUPFAM" id="SSF52218">
    <property type="entry name" value="Flavoproteins"/>
    <property type="match status" value="1"/>
</dbReference>
<dbReference type="InterPro" id="IPR050712">
    <property type="entry name" value="NAD(P)H-dep_reductase"/>
</dbReference>
<organism evidence="2 3">
    <name type="scientific">Sabulicella glaciei</name>
    <dbReference type="NCBI Taxonomy" id="2984948"/>
    <lineage>
        <taxon>Bacteria</taxon>
        <taxon>Pseudomonadati</taxon>
        <taxon>Pseudomonadota</taxon>
        <taxon>Alphaproteobacteria</taxon>
        <taxon>Acetobacterales</taxon>
        <taxon>Acetobacteraceae</taxon>
        <taxon>Sabulicella</taxon>
    </lineage>
</organism>
<keyword evidence="3" id="KW-1185">Reference proteome</keyword>
<gene>
    <name evidence="2" type="ORF">OF850_11255</name>
</gene>
<reference evidence="2 3" key="1">
    <citation type="submission" date="2022-10" db="EMBL/GenBank/DDBJ databases">
        <title>Roseococcus glaciei nov., sp. nov., isolated from glacier.</title>
        <authorList>
            <person name="Liu Q."/>
            <person name="Xin Y.-H."/>
        </authorList>
    </citation>
    <scope>NUCLEOTIDE SEQUENCE [LARGE SCALE GENOMIC DNA]</scope>
    <source>
        <strain evidence="2 3">MDT2-1-1</strain>
    </source>
</reference>
<dbReference type="Pfam" id="PF03358">
    <property type="entry name" value="FMN_red"/>
    <property type="match status" value="1"/>
</dbReference>
<evidence type="ECO:0000313" key="2">
    <source>
        <dbReference type="EMBL" id="MCW8086207.1"/>
    </source>
</evidence>
<dbReference type="Proteomes" id="UP001526430">
    <property type="component" value="Unassembled WGS sequence"/>
</dbReference>
<evidence type="ECO:0000259" key="1">
    <source>
        <dbReference type="Pfam" id="PF03358"/>
    </source>
</evidence>
<evidence type="ECO:0000313" key="3">
    <source>
        <dbReference type="Proteomes" id="UP001526430"/>
    </source>
</evidence>
<proteinExistence type="predicted"/>
<protein>
    <submittedName>
        <fullName evidence="2">NAD(P)H-dependent oxidoreductase</fullName>
    </submittedName>
</protein>
<dbReference type="PANTHER" id="PTHR30543">
    <property type="entry name" value="CHROMATE REDUCTASE"/>
    <property type="match status" value="1"/>
</dbReference>
<comment type="caution">
    <text evidence="2">The sequence shown here is derived from an EMBL/GenBank/DDBJ whole genome shotgun (WGS) entry which is preliminary data.</text>
</comment>
<sequence>MRVLAICGSLRAASLNRKLLRVAAEVAPEGMAVEEAPIGGIPIFDEDIEAKGLPDSVAGLRERCFAADALLFVTPEYNYGVPGGLKNAVDWLSRRVEGKQPFAGKPCAMMGASGGMGGTIRAQLQLRQSLQLLGALTMPGPEVFVTQANGRFDADGNLTDAPTRAAVEKLMAAFGQWIARMKG</sequence>
<dbReference type="PANTHER" id="PTHR30543:SF21">
    <property type="entry name" value="NAD(P)H-DEPENDENT FMN REDUCTASE LOT6"/>
    <property type="match status" value="1"/>
</dbReference>
<dbReference type="InterPro" id="IPR005025">
    <property type="entry name" value="FMN_Rdtase-like_dom"/>
</dbReference>